<reference evidence="1 2" key="2">
    <citation type="submission" date="2020-07" db="EMBL/GenBank/DDBJ databases">
        <title>Genome assembly of wild tea tree DASZ reveals pedigree and selection history of tea varieties.</title>
        <authorList>
            <person name="Zhang W."/>
        </authorList>
    </citation>
    <scope>NUCLEOTIDE SEQUENCE [LARGE SCALE GENOMIC DNA]</scope>
    <source>
        <strain evidence="2">cv. G240</strain>
        <tissue evidence="1">Leaf</tissue>
    </source>
</reference>
<reference evidence="2" key="1">
    <citation type="journal article" date="2020" name="Nat. Commun.">
        <title>Genome assembly of wild tea tree DASZ reveals pedigree and selection history of tea varieties.</title>
        <authorList>
            <person name="Zhang W."/>
            <person name="Zhang Y."/>
            <person name="Qiu H."/>
            <person name="Guo Y."/>
            <person name="Wan H."/>
            <person name="Zhang X."/>
            <person name="Scossa F."/>
            <person name="Alseekh S."/>
            <person name="Zhang Q."/>
            <person name="Wang P."/>
            <person name="Xu L."/>
            <person name="Schmidt M.H."/>
            <person name="Jia X."/>
            <person name="Li D."/>
            <person name="Zhu A."/>
            <person name="Guo F."/>
            <person name="Chen W."/>
            <person name="Ni D."/>
            <person name="Usadel B."/>
            <person name="Fernie A.R."/>
            <person name="Wen W."/>
        </authorList>
    </citation>
    <scope>NUCLEOTIDE SEQUENCE [LARGE SCALE GENOMIC DNA]</scope>
    <source>
        <strain evidence="2">cv. G240</strain>
    </source>
</reference>
<dbReference type="InterPro" id="IPR035892">
    <property type="entry name" value="C2_domain_sf"/>
</dbReference>
<sequence>MQSGKFVVCRKFQVILISASDLEDVRKVFKMKVHARVSINSLAEKRTEADKHGGTSPKWSCTVEYTIGEYAVIQQGVMLVIKLYCERKLGDKYVGEPYRRWQMCIGTISPTYRIQADTYRESAVTDVKFILTGIPVHTSIKELFDSSIKNGGNCSGAMTCPVHKGSKGVQGTLTFSYRFGDRITVKRPSKWKKLLQFGAVVLLRLALSSVDMEIEEIPIFTDPDVIE</sequence>
<gene>
    <name evidence="1" type="ORF">HYC85_026183</name>
</gene>
<dbReference type="EMBL" id="JACBKZ010000013">
    <property type="protein sequence ID" value="KAF5935054.1"/>
    <property type="molecule type" value="Genomic_DNA"/>
</dbReference>
<dbReference type="PANTHER" id="PTHR32246">
    <property type="entry name" value="INGRESSION PROTEIN FIC1"/>
    <property type="match status" value="1"/>
</dbReference>
<proteinExistence type="predicted"/>
<dbReference type="Proteomes" id="UP000593564">
    <property type="component" value="Unassembled WGS sequence"/>
</dbReference>
<dbReference type="AlphaFoldDB" id="A0A7J7G6V0"/>
<keyword evidence="2" id="KW-1185">Reference proteome</keyword>
<evidence type="ECO:0000313" key="2">
    <source>
        <dbReference type="Proteomes" id="UP000593564"/>
    </source>
</evidence>
<name>A0A7J7G6V0_CAMSI</name>
<evidence type="ECO:0000313" key="1">
    <source>
        <dbReference type="EMBL" id="KAF5935054.1"/>
    </source>
</evidence>
<evidence type="ECO:0008006" key="3">
    <source>
        <dbReference type="Google" id="ProtNLM"/>
    </source>
</evidence>
<dbReference type="PANTHER" id="PTHR32246:SF22">
    <property type="entry name" value="C2 DOMAIN-CONTAINING PROTEIN"/>
    <property type="match status" value="1"/>
</dbReference>
<dbReference type="SUPFAM" id="SSF49562">
    <property type="entry name" value="C2 domain (Calcium/lipid-binding domain, CaLB)"/>
    <property type="match status" value="1"/>
</dbReference>
<accession>A0A7J7G6V0</accession>
<comment type="caution">
    <text evidence="1">The sequence shown here is derived from an EMBL/GenBank/DDBJ whole genome shotgun (WGS) entry which is preliminary data.</text>
</comment>
<organism evidence="1 2">
    <name type="scientific">Camellia sinensis</name>
    <name type="common">Tea plant</name>
    <name type="synonym">Thea sinensis</name>
    <dbReference type="NCBI Taxonomy" id="4442"/>
    <lineage>
        <taxon>Eukaryota</taxon>
        <taxon>Viridiplantae</taxon>
        <taxon>Streptophyta</taxon>
        <taxon>Embryophyta</taxon>
        <taxon>Tracheophyta</taxon>
        <taxon>Spermatophyta</taxon>
        <taxon>Magnoliopsida</taxon>
        <taxon>eudicotyledons</taxon>
        <taxon>Gunneridae</taxon>
        <taxon>Pentapetalae</taxon>
        <taxon>asterids</taxon>
        <taxon>Ericales</taxon>
        <taxon>Theaceae</taxon>
        <taxon>Camellia</taxon>
    </lineage>
</organism>
<protein>
    <recommendedName>
        <fullName evidence="3">C2 domain-containing protein</fullName>
    </recommendedName>
</protein>